<sequence>MSLSTAFGEVRKRVTPGGAKKDDDPNSVSASEPLLAPDFSGKDKVSAPGAAAAFGQAPPVPTIKIFGSFEVSVESLENFSVTLLTALAFLTRFLWLGHSNRVVWDEAHFGKFGSHYIKRDFYFDVHPPLGKTLIGISGLIAGYDGSFDFDSGKEYPTNVPYSAMRAFCAFWGALMVPVAYNTAREFRMSHWAAFAAGAMILFDNAYTVISRFILLDSMLLFFTVLSLYCFVKFSNQQDEPFGFEWWLWLFCTGVSLGLVSSVKWVGFFIVALVGLYTLENLWDLFGDVKMPKVTYLAHWGARIVCLILVPISIYVASFALHFALLVKSGPGDAQMSSLFQSNLQGTNIQKSPLELQYGSKFTLKNVGYGGGLLHSHVQTYPHGSKQQQVTCYHHKDTNNDWLIRKTREVIANQTAIPEGEEEPLEPVRNGDIVRLVHEQTGRNLHSHAVAGPITKTMNEVSCYGNETLGDSNDYWVVEIVDDIKRGRGDKVDTIHTLTTRMRFRHKNSGCLLRSHNVNLPPWGFKQAEVVCDKRKDRDWDVYNMWNVENHWNDRLPIADSAHFKTSFWQDFLHLNVAMWTSNNALVPDPDKEPDQLTSEPRQWPLMQVGIRMCSWGDKDIKFYMLGNPIVWWAAAFSMVVYIGLWAVYQCLFQRQMATRSWNPQSPGYKQFVFTGKWLLLGWLLHFMPFGIMGRVMYLHHYFPALYFTVLLAAFVLDHVFAHLPTHVRNVAWIAVVTAVTAVFWHFAGMTFGFDTPANEWGKSRNWLSTWKIVDA</sequence>
<evidence type="ECO:0000256" key="7">
    <source>
        <dbReference type="ARBA" id="ARBA00022692"/>
    </source>
</evidence>
<keyword evidence="11 14" id="KW-0472">Membrane</keyword>
<dbReference type="InterPro" id="IPR027005">
    <property type="entry name" value="PMT-like"/>
</dbReference>
<evidence type="ECO:0000256" key="9">
    <source>
        <dbReference type="ARBA" id="ARBA00022824"/>
    </source>
</evidence>
<feature type="transmembrane region" description="Helical" evidence="14">
    <location>
        <begin position="163"/>
        <end position="182"/>
    </location>
</feature>
<dbReference type="STRING" id="765915.A0A1Y2I0R9"/>
<feature type="domain" description="MIR" evidence="16">
    <location>
        <begin position="491"/>
        <end position="550"/>
    </location>
</feature>
<feature type="transmembrane region" description="Helical" evidence="14">
    <location>
        <begin position="299"/>
        <end position="326"/>
    </location>
</feature>
<dbReference type="InterPro" id="IPR003342">
    <property type="entry name" value="ArnT-like_N"/>
</dbReference>
<evidence type="ECO:0000256" key="8">
    <source>
        <dbReference type="ARBA" id="ARBA00022737"/>
    </source>
</evidence>
<feature type="transmembrane region" description="Helical" evidence="14">
    <location>
        <begin position="704"/>
        <end position="723"/>
    </location>
</feature>
<dbReference type="GO" id="GO:0004169">
    <property type="term" value="F:dolichyl-phosphate-mannose-protein mannosyltransferase activity"/>
    <property type="evidence" value="ECO:0007669"/>
    <property type="project" value="UniProtKB-UniRule"/>
</dbReference>
<dbReference type="CDD" id="cd23284">
    <property type="entry name" value="beta-trefoil_MIR_PMT2-like"/>
    <property type="match status" value="1"/>
</dbReference>
<evidence type="ECO:0000256" key="6">
    <source>
        <dbReference type="ARBA" id="ARBA00022679"/>
    </source>
</evidence>
<dbReference type="FunFam" id="2.80.10.50:FF:000012">
    <property type="entry name" value="Protein O-mannosyl-transferase 1"/>
    <property type="match status" value="1"/>
</dbReference>
<keyword evidence="8" id="KW-0677">Repeat</keyword>
<dbReference type="Gene3D" id="2.80.10.50">
    <property type="match status" value="1"/>
</dbReference>
<dbReference type="GO" id="GO:0005789">
    <property type="term" value="C:endoplasmic reticulum membrane"/>
    <property type="evidence" value="ECO:0007669"/>
    <property type="project" value="UniProtKB-SubCell"/>
</dbReference>
<reference evidence="17 18" key="1">
    <citation type="submission" date="2016-07" db="EMBL/GenBank/DDBJ databases">
        <title>Pervasive Adenine N6-methylation of Active Genes in Fungi.</title>
        <authorList>
            <consortium name="DOE Joint Genome Institute"/>
            <person name="Mondo S.J."/>
            <person name="Dannebaum R.O."/>
            <person name="Kuo R.C."/>
            <person name="Labutti K."/>
            <person name="Haridas S."/>
            <person name="Kuo A."/>
            <person name="Salamov A."/>
            <person name="Ahrendt S.R."/>
            <person name="Lipzen A."/>
            <person name="Sullivan W."/>
            <person name="Andreopoulos W.B."/>
            <person name="Clum A."/>
            <person name="Lindquist E."/>
            <person name="Daum C."/>
            <person name="Ramamoorthy G.K."/>
            <person name="Gryganskyi A."/>
            <person name="Culley D."/>
            <person name="Magnuson J.K."/>
            <person name="James T.Y."/>
            <person name="O'Malley M.A."/>
            <person name="Stajich J.E."/>
            <person name="Spatafora J.W."/>
            <person name="Visel A."/>
            <person name="Grigoriev I.V."/>
        </authorList>
    </citation>
    <scope>NUCLEOTIDE SEQUENCE [LARGE SCALE GENOMIC DNA]</scope>
    <source>
        <strain evidence="17 18">PL171</strain>
    </source>
</reference>
<dbReference type="Pfam" id="PF02815">
    <property type="entry name" value="MIR"/>
    <property type="match status" value="1"/>
</dbReference>
<dbReference type="PANTHER" id="PTHR10050:SF46">
    <property type="entry name" value="PROTEIN O-MANNOSYL-TRANSFERASE 2"/>
    <property type="match status" value="1"/>
</dbReference>
<evidence type="ECO:0000256" key="11">
    <source>
        <dbReference type="ARBA" id="ARBA00023136"/>
    </source>
</evidence>
<dbReference type="InterPro" id="IPR036300">
    <property type="entry name" value="MIR_dom_sf"/>
</dbReference>
<dbReference type="EMBL" id="MCFL01000003">
    <property type="protein sequence ID" value="ORZ40339.1"/>
    <property type="molecule type" value="Genomic_DNA"/>
</dbReference>
<feature type="transmembrane region" description="Helical" evidence="14">
    <location>
        <begin position="671"/>
        <end position="692"/>
    </location>
</feature>
<comment type="caution">
    <text evidence="17">The sequence shown here is derived from an EMBL/GenBank/DDBJ whole genome shotgun (WGS) entry which is preliminary data.</text>
</comment>
<dbReference type="EC" id="2.4.1.109" evidence="4 14"/>
<dbReference type="Pfam" id="PF16192">
    <property type="entry name" value="PMT_4TMC"/>
    <property type="match status" value="1"/>
</dbReference>
<dbReference type="AlphaFoldDB" id="A0A1Y2I0R9"/>
<dbReference type="Proteomes" id="UP000193411">
    <property type="component" value="Unassembled WGS sequence"/>
</dbReference>
<comment type="similarity">
    <text evidence="3 14">Belongs to the glycosyltransferase 39 family.</text>
</comment>
<organism evidence="17 18">
    <name type="scientific">Catenaria anguillulae PL171</name>
    <dbReference type="NCBI Taxonomy" id="765915"/>
    <lineage>
        <taxon>Eukaryota</taxon>
        <taxon>Fungi</taxon>
        <taxon>Fungi incertae sedis</taxon>
        <taxon>Blastocladiomycota</taxon>
        <taxon>Blastocladiomycetes</taxon>
        <taxon>Blastocladiales</taxon>
        <taxon>Catenariaceae</taxon>
        <taxon>Catenaria</taxon>
    </lineage>
</organism>
<comment type="function">
    <text evidence="14">Transfers mannose from Dol-P-mannose to Ser or Thr residues on proteins.</text>
</comment>
<evidence type="ECO:0000313" key="18">
    <source>
        <dbReference type="Proteomes" id="UP000193411"/>
    </source>
</evidence>
<feature type="domain" description="MIR" evidence="16">
    <location>
        <begin position="424"/>
        <end position="480"/>
    </location>
</feature>
<evidence type="ECO:0000256" key="4">
    <source>
        <dbReference type="ARBA" id="ARBA00012839"/>
    </source>
</evidence>
<feature type="transmembrane region" description="Helical" evidence="14">
    <location>
        <begin position="629"/>
        <end position="651"/>
    </location>
</feature>
<feature type="transmembrane region" description="Helical" evidence="14">
    <location>
        <begin position="245"/>
        <end position="278"/>
    </location>
</feature>
<evidence type="ECO:0000256" key="10">
    <source>
        <dbReference type="ARBA" id="ARBA00022989"/>
    </source>
</evidence>
<keyword evidence="5 14" id="KW-0328">Glycosyltransferase</keyword>
<keyword evidence="6 14" id="KW-0808">Transferase</keyword>
<keyword evidence="18" id="KW-1185">Reference proteome</keyword>
<evidence type="ECO:0000256" key="14">
    <source>
        <dbReference type="RuleBase" id="RU367007"/>
    </source>
</evidence>
<evidence type="ECO:0000256" key="12">
    <source>
        <dbReference type="ARBA" id="ARBA00045085"/>
    </source>
</evidence>
<evidence type="ECO:0000256" key="1">
    <source>
        <dbReference type="ARBA" id="ARBA00004477"/>
    </source>
</evidence>
<comment type="subcellular location">
    <subcellularLocation>
        <location evidence="1 14">Endoplasmic reticulum membrane</location>
        <topology evidence="1 14">Multi-pass membrane protein</topology>
    </subcellularLocation>
</comment>
<evidence type="ECO:0000256" key="15">
    <source>
        <dbReference type="SAM" id="MobiDB-lite"/>
    </source>
</evidence>
<evidence type="ECO:0000313" key="17">
    <source>
        <dbReference type="EMBL" id="ORZ40339.1"/>
    </source>
</evidence>
<comment type="catalytic activity">
    <reaction evidence="13 14">
        <text>a di-trans,poly-cis-dolichyl beta-D-mannosyl phosphate + L-seryl-[protein] = 3-O-(alpha-D-mannosyl)-L-seryl-[protein] + a di-trans,poly-cis-dolichyl phosphate + H(+)</text>
        <dbReference type="Rhea" id="RHEA:17377"/>
        <dbReference type="Rhea" id="RHEA-COMP:9863"/>
        <dbReference type="Rhea" id="RHEA-COMP:13546"/>
        <dbReference type="Rhea" id="RHEA-COMP:19498"/>
        <dbReference type="Rhea" id="RHEA-COMP:19501"/>
        <dbReference type="ChEBI" id="CHEBI:15378"/>
        <dbReference type="ChEBI" id="CHEBI:29999"/>
        <dbReference type="ChEBI" id="CHEBI:57683"/>
        <dbReference type="ChEBI" id="CHEBI:58211"/>
        <dbReference type="ChEBI" id="CHEBI:137321"/>
        <dbReference type="EC" id="2.4.1.109"/>
    </reaction>
</comment>
<evidence type="ECO:0000256" key="5">
    <source>
        <dbReference type="ARBA" id="ARBA00022676"/>
    </source>
</evidence>
<evidence type="ECO:0000256" key="2">
    <source>
        <dbReference type="ARBA" id="ARBA00004922"/>
    </source>
</evidence>
<evidence type="ECO:0000256" key="3">
    <source>
        <dbReference type="ARBA" id="ARBA00007222"/>
    </source>
</evidence>
<dbReference type="OrthoDB" id="292747at2759"/>
<feature type="transmembrane region" description="Helical" evidence="14">
    <location>
        <begin position="213"/>
        <end position="233"/>
    </location>
</feature>
<comment type="pathway">
    <text evidence="2 14">Protein modification; protein glycosylation.</text>
</comment>
<evidence type="ECO:0000259" key="16">
    <source>
        <dbReference type="PROSITE" id="PS50919"/>
    </source>
</evidence>
<keyword evidence="7 14" id="KW-0812">Transmembrane</keyword>
<keyword evidence="9 14" id="KW-0256">Endoplasmic reticulum</keyword>
<proteinExistence type="inferred from homology"/>
<gene>
    <name evidence="17" type="ORF">BCR44DRAFT_1424859</name>
</gene>
<evidence type="ECO:0000256" key="13">
    <source>
        <dbReference type="ARBA" id="ARBA00045102"/>
    </source>
</evidence>
<dbReference type="SMART" id="SM00472">
    <property type="entry name" value="MIR"/>
    <property type="match status" value="3"/>
</dbReference>
<feature type="region of interest" description="Disordered" evidence="15">
    <location>
        <begin position="1"/>
        <end position="41"/>
    </location>
</feature>
<keyword evidence="10 14" id="KW-1133">Transmembrane helix</keyword>
<dbReference type="Pfam" id="PF02366">
    <property type="entry name" value="PMT"/>
    <property type="match status" value="1"/>
</dbReference>
<feature type="transmembrane region" description="Helical" evidence="14">
    <location>
        <begin position="730"/>
        <end position="753"/>
    </location>
</feature>
<dbReference type="PANTHER" id="PTHR10050">
    <property type="entry name" value="DOLICHYL-PHOSPHATE-MANNOSE--PROTEIN MANNOSYLTRANSFERASE"/>
    <property type="match status" value="1"/>
</dbReference>
<feature type="domain" description="MIR" evidence="16">
    <location>
        <begin position="352"/>
        <end position="406"/>
    </location>
</feature>
<dbReference type="InterPro" id="IPR032421">
    <property type="entry name" value="PMT_4TMC"/>
</dbReference>
<dbReference type="UniPathway" id="UPA00378"/>
<accession>A0A1Y2I0R9</accession>
<name>A0A1Y2I0R9_9FUNG</name>
<comment type="catalytic activity">
    <reaction evidence="12 14">
        <text>a di-trans,poly-cis-dolichyl beta-D-mannosyl phosphate + L-threonyl-[protein] = 3-O-(alpha-D-mannosyl)-L-threonyl-[protein] + a di-trans,poly-cis-dolichyl phosphate + H(+)</text>
        <dbReference type="Rhea" id="RHEA:53396"/>
        <dbReference type="Rhea" id="RHEA-COMP:11060"/>
        <dbReference type="Rhea" id="RHEA-COMP:13547"/>
        <dbReference type="Rhea" id="RHEA-COMP:19498"/>
        <dbReference type="Rhea" id="RHEA-COMP:19501"/>
        <dbReference type="ChEBI" id="CHEBI:15378"/>
        <dbReference type="ChEBI" id="CHEBI:30013"/>
        <dbReference type="ChEBI" id="CHEBI:57683"/>
        <dbReference type="ChEBI" id="CHEBI:58211"/>
        <dbReference type="ChEBI" id="CHEBI:137323"/>
        <dbReference type="EC" id="2.4.1.109"/>
    </reaction>
</comment>
<dbReference type="PROSITE" id="PS50919">
    <property type="entry name" value="MIR"/>
    <property type="match status" value="3"/>
</dbReference>
<dbReference type="SUPFAM" id="SSF82109">
    <property type="entry name" value="MIR domain"/>
    <property type="match status" value="1"/>
</dbReference>
<dbReference type="InterPro" id="IPR016093">
    <property type="entry name" value="MIR_motif"/>
</dbReference>
<protein>
    <recommendedName>
        <fullName evidence="4 14">Dolichyl-phosphate-mannose--protein mannosyltransferase</fullName>
        <ecNumber evidence="4 14">2.4.1.109</ecNumber>
    </recommendedName>
</protein>